<sequence>MTADTSGQTFDAPERKPNFGSEGVDWSRFTRRFGIFWHKANGFLILEVLLVAALLLVLFGGWLTLGDGDTRGQLLPLATTTTLLVGTLVPAMALLMLAGRRLALRRARKRIGSTGQLHVRLVFFFSLIAAVPTLLVVAFASYLFQSGVEFWFSERSRGLLEDANQLARGYYEQSQRDIGDETVAMAGDVRFYLSQVSIASPEFAEAFTRQVVIRKLNESAIIERGDDGTIRTAAIVDPDQEAGPQRIESSTFDRLTQGESVVVTATAQRIEAVTPLDRDRNIYLYTARKSDQEAQEQWQRAQSVLANYDSLTRNARSLQLQFNIALIGISLALVALAVWFALRFADRQVEPLAALVTAARHVGAGDFSKRVDGRTGNDEIGLLNRAFNRMTEQISGQTRALVEANELLVERRAFTEAVLDSATSGIVSVDDDGSILLINGSAIAMLFENGEGEAIGRPLSEIAPSLADHLESGRSGGVVQHARGGDTRTLAIKVARTRHGTVLTFEDITRQLLDQRRAAWSDVARRIAHEIKNPLTPIQLATERLGRRYRRQIETDTELFDELTQTIIRQVGDLRKMVDEFSSFARMPKPNFRSEDVSDLVRQAMFLQEVGNPEIGYRFEALDGDTMIACDRHQVGQAMTNVLKNAAEAIETRKSQDGPDYRGTIKVRLAPDRDGVTVTVTDNGIGLPMEGDRIVEPYMTTREKGTGLGLAIVQKILGEHGGNISFETAEEGGTLVRLRFARDPLSELAPEAEAAQ</sequence>
<gene>
    <name evidence="17" type="primary">ntrY</name>
    <name evidence="17" type="ORF">GCM10010989_21700</name>
</gene>
<keyword evidence="12" id="KW-0902">Two-component regulatory system</keyword>
<dbReference type="GO" id="GO:0000155">
    <property type="term" value="F:phosphorelay sensor kinase activity"/>
    <property type="evidence" value="ECO:0007669"/>
    <property type="project" value="InterPro"/>
</dbReference>
<evidence type="ECO:0000256" key="14">
    <source>
        <dbReference type="SAM" id="Phobius"/>
    </source>
</evidence>
<keyword evidence="8" id="KW-0547">Nucleotide-binding</keyword>
<dbReference type="GO" id="GO:0005524">
    <property type="term" value="F:ATP binding"/>
    <property type="evidence" value="ECO:0007669"/>
    <property type="project" value="UniProtKB-KW"/>
</dbReference>
<feature type="domain" description="HAMP" evidence="16">
    <location>
        <begin position="346"/>
        <end position="399"/>
    </location>
</feature>
<dbReference type="InterPro" id="IPR017232">
    <property type="entry name" value="NtrY"/>
</dbReference>
<evidence type="ECO:0000313" key="18">
    <source>
        <dbReference type="Proteomes" id="UP000598997"/>
    </source>
</evidence>
<evidence type="ECO:0000259" key="16">
    <source>
        <dbReference type="PROSITE" id="PS50885"/>
    </source>
</evidence>
<dbReference type="Gene3D" id="3.30.450.20">
    <property type="entry name" value="PAS domain"/>
    <property type="match status" value="1"/>
</dbReference>
<keyword evidence="18" id="KW-1185">Reference proteome</keyword>
<dbReference type="Pfam" id="PF19312">
    <property type="entry name" value="NtrY_N"/>
    <property type="match status" value="1"/>
</dbReference>
<dbReference type="InterPro" id="IPR035965">
    <property type="entry name" value="PAS-like_dom_sf"/>
</dbReference>
<dbReference type="SMART" id="SM00388">
    <property type="entry name" value="HisKA"/>
    <property type="match status" value="1"/>
</dbReference>
<dbReference type="PANTHER" id="PTHR42878:SF7">
    <property type="entry name" value="SENSOR HISTIDINE KINASE GLRK"/>
    <property type="match status" value="1"/>
</dbReference>
<evidence type="ECO:0000256" key="9">
    <source>
        <dbReference type="ARBA" id="ARBA00022777"/>
    </source>
</evidence>
<dbReference type="PIRSF" id="PIRSF037532">
    <property type="entry name" value="STHK_NtrY"/>
    <property type="match status" value="1"/>
</dbReference>
<dbReference type="AlphaFoldDB" id="A0A916YIR5"/>
<dbReference type="GO" id="GO:0007234">
    <property type="term" value="P:osmosensory signaling via phosphorelay pathway"/>
    <property type="evidence" value="ECO:0007669"/>
    <property type="project" value="TreeGrafter"/>
</dbReference>
<dbReference type="RefSeq" id="WP_082924215.1">
    <property type="nucleotide sequence ID" value="NZ_BMIO01000006.1"/>
</dbReference>
<dbReference type="InterPro" id="IPR036890">
    <property type="entry name" value="HATPase_C_sf"/>
</dbReference>
<evidence type="ECO:0000256" key="4">
    <source>
        <dbReference type="ARBA" id="ARBA00022475"/>
    </source>
</evidence>
<dbReference type="EC" id="2.7.13.3" evidence="3"/>
<dbReference type="PANTHER" id="PTHR42878">
    <property type="entry name" value="TWO-COMPONENT HISTIDINE KINASE"/>
    <property type="match status" value="1"/>
</dbReference>
<evidence type="ECO:0000256" key="3">
    <source>
        <dbReference type="ARBA" id="ARBA00012438"/>
    </source>
</evidence>
<evidence type="ECO:0000256" key="5">
    <source>
        <dbReference type="ARBA" id="ARBA00022553"/>
    </source>
</evidence>
<keyword evidence="10" id="KW-0067">ATP-binding</keyword>
<dbReference type="GO" id="GO:0030295">
    <property type="term" value="F:protein kinase activator activity"/>
    <property type="evidence" value="ECO:0007669"/>
    <property type="project" value="TreeGrafter"/>
</dbReference>
<dbReference type="Pfam" id="PF02518">
    <property type="entry name" value="HATPase_c"/>
    <property type="match status" value="1"/>
</dbReference>
<accession>A0A916YIR5</accession>
<dbReference type="InterPro" id="IPR050351">
    <property type="entry name" value="BphY/WalK/GraS-like"/>
</dbReference>
<keyword evidence="13 14" id="KW-0472">Membrane</keyword>
<keyword evidence="4" id="KW-1003">Cell membrane</keyword>
<dbReference type="GO" id="GO:0000156">
    <property type="term" value="F:phosphorelay response regulator activity"/>
    <property type="evidence" value="ECO:0007669"/>
    <property type="project" value="TreeGrafter"/>
</dbReference>
<comment type="subcellular location">
    <subcellularLocation>
        <location evidence="2">Cell membrane</location>
        <topology evidence="2">Multi-pass membrane protein</topology>
    </subcellularLocation>
</comment>
<reference evidence="17 18" key="1">
    <citation type="journal article" date="2014" name="Int. J. Syst. Evol. Microbiol.">
        <title>Complete genome sequence of Corynebacterium casei LMG S-19264T (=DSM 44701T), isolated from a smear-ripened cheese.</title>
        <authorList>
            <consortium name="US DOE Joint Genome Institute (JGI-PGF)"/>
            <person name="Walter F."/>
            <person name="Albersmeier A."/>
            <person name="Kalinowski J."/>
            <person name="Ruckert C."/>
        </authorList>
    </citation>
    <scope>NUCLEOTIDE SEQUENCE [LARGE SCALE GENOMIC DNA]</scope>
    <source>
        <strain evidence="17 18">CGMCC 1.15358</strain>
    </source>
</reference>
<dbReference type="SUPFAM" id="SSF158472">
    <property type="entry name" value="HAMP domain-like"/>
    <property type="match status" value="1"/>
</dbReference>
<dbReference type="CDD" id="cd06225">
    <property type="entry name" value="HAMP"/>
    <property type="match status" value="1"/>
</dbReference>
<dbReference type="PROSITE" id="PS50885">
    <property type="entry name" value="HAMP"/>
    <property type="match status" value="1"/>
</dbReference>
<keyword evidence="5" id="KW-0597">Phosphoprotein</keyword>
<protein>
    <recommendedName>
        <fullName evidence="3">histidine kinase</fullName>
        <ecNumber evidence="3">2.7.13.3</ecNumber>
    </recommendedName>
</protein>
<dbReference type="Pfam" id="PF00672">
    <property type="entry name" value="HAMP"/>
    <property type="match status" value="1"/>
</dbReference>
<evidence type="ECO:0000256" key="6">
    <source>
        <dbReference type="ARBA" id="ARBA00022679"/>
    </source>
</evidence>
<dbReference type="SUPFAM" id="SSF55874">
    <property type="entry name" value="ATPase domain of HSP90 chaperone/DNA topoisomerase II/histidine kinase"/>
    <property type="match status" value="1"/>
</dbReference>
<dbReference type="SMART" id="SM00304">
    <property type="entry name" value="HAMP"/>
    <property type="match status" value="1"/>
</dbReference>
<dbReference type="InterPro" id="IPR003661">
    <property type="entry name" value="HisK_dim/P_dom"/>
</dbReference>
<evidence type="ECO:0000256" key="8">
    <source>
        <dbReference type="ARBA" id="ARBA00022741"/>
    </source>
</evidence>
<organism evidence="17 18">
    <name type="scientific">Croceicoccus pelagius</name>
    <dbReference type="NCBI Taxonomy" id="1703341"/>
    <lineage>
        <taxon>Bacteria</taxon>
        <taxon>Pseudomonadati</taxon>
        <taxon>Pseudomonadota</taxon>
        <taxon>Alphaproteobacteria</taxon>
        <taxon>Sphingomonadales</taxon>
        <taxon>Erythrobacteraceae</taxon>
        <taxon>Croceicoccus</taxon>
    </lineage>
</organism>
<dbReference type="InterPro" id="IPR005467">
    <property type="entry name" value="His_kinase_dom"/>
</dbReference>
<keyword evidence="6" id="KW-0808">Transferase</keyword>
<dbReference type="Gene3D" id="6.10.340.10">
    <property type="match status" value="1"/>
</dbReference>
<evidence type="ECO:0000256" key="2">
    <source>
        <dbReference type="ARBA" id="ARBA00004651"/>
    </source>
</evidence>
<dbReference type="CDD" id="cd00082">
    <property type="entry name" value="HisKA"/>
    <property type="match status" value="1"/>
</dbReference>
<dbReference type="InterPro" id="IPR004358">
    <property type="entry name" value="Sig_transdc_His_kin-like_C"/>
</dbReference>
<proteinExistence type="predicted"/>
<dbReference type="InterPro" id="IPR003594">
    <property type="entry name" value="HATPase_dom"/>
</dbReference>
<comment type="catalytic activity">
    <reaction evidence="1">
        <text>ATP + protein L-histidine = ADP + protein N-phospho-L-histidine.</text>
        <dbReference type="EC" id="2.7.13.3"/>
    </reaction>
</comment>
<feature type="transmembrane region" description="Helical" evidence="14">
    <location>
        <begin position="40"/>
        <end position="62"/>
    </location>
</feature>
<dbReference type="Pfam" id="PF00512">
    <property type="entry name" value="HisKA"/>
    <property type="match status" value="1"/>
</dbReference>
<dbReference type="PROSITE" id="PS50109">
    <property type="entry name" value="HIS_KIN"/>
    <property type="match status" value="1"/>
</dbReference>
<dbReference type="InterPro" id="IPR045671">
    <property type="entry name" value="NtrY-like_N"/>
</dbReference>
<dbReference type="InterPro" id="IPR003660">
    <property type="entry name" value="HAMP_dom"/>
</dbReference>
<dbReference type="GO" id="GO:0005886">
    <property type="term" value="C:plasma membrane"/>
    <property type="evidence" value="ECO:0007669"/>
    <property type="project" value="UniProtKB-SubCell"/>
</dbReference>
<keyword evidence="7 14" id="KW-0812">Transmembrane</keyword>
<evidence type="ECO:0000256" key="10">
    <source>
        <dbReference type="ARBA" id="ARBA00022840"/>
    </source>
</evidence>
<dbReference type="Gene3D" id="1.10.287.130">
    <property type="match status" value="1"/>
</dbReference>
<dbReference type="SUPFAM" id="SSF47384">
    <property type="entry name" value="Homodimeric domain of signal transducing histidine kinase"/>
    <property type="match status" value="1"/>
</dbReference>
<feature type="domain" description="Histidine kinase" evidence="15">
    <location>
        <begin position="526"/>
        <end position="744"/>
    </location>
</feature>
<dbReference type="PRINTS" id="PR00344">
    <property type="entry name" value="BCTRLSENSOR"/>
</dbReference>
<comment type="caution">
    <text evidence="17">The sequence shown here is derived from an EMBL/GenBank/DDBJ whole genome shotgun (WGS) entry which is preliminary data.</text>
</comment>
<evidence type="ECO:0000259" key="15">
    <source>
        <dbReference type="PROSITE" id="PS50109"/>
    </source>
</evidence>
<evidence type="ECO:0000313" key="17">
    <source>
        <dbReference type="EMBL" id="GGD47082.1"/>
    </source>
</evidence>
<name>A0A916YIR5_9SPHN</name>
<dbReference type="EMBL" id="BMIO01000006">
    <property type="protein sequence ID" value="GGD47082.1"/>
    <property type="molecule type" value="Genomic_DNA"/>
</dbReference>
<feature type="transmembrane region" description="Helical" evidence="14">
    <location>
        <begin position="119"/>
        <end position="144"/>
    </location>
</feature>
<evidence type="ECO:0000256" key="1">
    <source>
        <dbReference type="ARBA" id="ARBA00000085"/>
    </source>
</evidence>
<keyword evidence="11 14" id="KW-1133">Transmembrane helix</keyword>
<dbReference type="InterPro" id="IPR036097">
    <property type="entry name" value="HisK_dim/P_sf"/>
</dbReference>
<evidence type="ECO:0000256" key="13">
    <source>
        <dbReference type="ARBA" id="ARBA00023136"/>
    </source>
</evidence>
<dbReference type="SMART" id="SM00387">
    <property type="entry name" value="HATPase_c"/>
    <property type="match status" value="1"/>
</dbReference>
<evidence type="ECO:0000256" key="11">
    <source>
        <dbReference type="ARBA" id="ARBA00022989"/>
    </source>
</evidence>
<keyword evidence="9 17" id="KW-0418">Kinase</keyword>
<dbReference type="SUPFAM" id="SSF55785">
    <property type="entry name" value="PYP-like sensor domain (PAS domain)"/>
    <property type="match status" value="1"/>
</dbReference>
<evidence type="ECO:0000256" key="12">
    <source>
        <dbReference type="ARBA" id="ARBA00023012"/>
    </source>
</evidence>
<dbReference type="Proteomes" id="UP000598997">
    <property type="component" value="Unassembled WGS sequence"/>
</dbReference>
<dbReference type="OrthoDB" id="9776727at2"/>
<dbReference type="Gene3D" id="3.30.565.10">
    <property type="entry name" value="Histidine kinase-like ATPase, C-terminal domain"/>
    <property type="match status" value="1"/>
</dbReference>
<feature type="transmembrane region" description="Helical" evidence="14">
    <location>
        <begin position="74"/>
        <end position="98"/>
    </location>
</feature>
<evidence type="ECO:0000256" key="7">
    <source>
        <dbReference type="ARBA" id="ARBA00022692"/>
    </source>
</evidence>